<name>A0A432WNL1_9GAMM</name>
<dbReference type="PANTHER" id="PTHR30625">
    <property type="entry name" value="PROTEIN TOLQ"/>
    <property type="match status" value="1"/>
</dbReference>
<organism evidence="9 10">
    <name type="scientific">Aliidiomarina sanyensis</name>
    <dbReference type="NCBI Taxonomy" id="1249555"/>
    <lineage>
        <taxon>Bacteria</taxon>
        <taxon>Pseudomonadati</taxon>
        <taxon>Pseudomonadota</taxon>
        <taxon>Gammaproteobacteria</taxon>
        <taxon>Alteromonadales</taxon>
        <taxon>Idiomarinaceae</taxon>
        <taxon>Aliidiomarina</taxon>
    </lineage>
</organism>
<gene>
    <name evidence="9" type="ORF">CWE11_04955</name>
</gene>
<evidence type="ECO:0000256" key="1">
    <source>
        <dbReference type="ARBA" id="ARBA00004651"/>
    </source>
</evidence>
<feature type="transmembrane region" description="Helical" evidence="7">
    <location>
        <begin position="94"/>
        <end position="120"/>
    </location>
</feature>
<dbReference type="PANTHER" id="PTHR30625:SF18">
    <property type="entry name" value="TONB2 ENERGY TRANSDUCTION SYSTEM INNER MEMBRANE COMPONENT EXBB"/>
    <property type="match status" value="1"/>
</dbReference>
<accession>A0A432WNL1</accession>
<feature type="domain" description="MotA/TolQ/ExbB proton channel" evidence="8">
    <location>
        <begin position="61"/>
        <end position="166"/>
    </location>
</feature>
<feature type="transmembrane region" description="Helical" evidence="7">
    <location>
        <begin position="22"/>
        <end position="45"/>
    </location>
</feature>
<dbReference type="Pfam" id="PF01618">
    <property type="entry name" value="MotA_ExbB"/>
    <property type="match status" value="1"/>
</dbReference>
<keyword evidence="4 7" id="KW-1133">Transmembrane helix</keyword>
<feature type="transmembrane region" description="Helical" evidence="7">
    <location>
        <begin position="132"/>
        <end position="154"/>
    </location>
</feature>
<protein>
    <submittedName>
        <fullName evidence="9">Biopolymer transporter ExbB</fullName>
    </submittedName>
</protein>
<keyword evidence="6" id="KW-0653">Protein transport</keyword>
<keyword evidence="2" id="KW-1003">Cell membrane</keyword>
<dbReference type="InterPro" id="IPR050790">
    <property type="entry name" value="ExbB/TolQ_transport"/>
</dbReference>
<dbReference type="InterPro" id="IPR002898">
    <property type="entry name" value="MotA_ExbB_proton_chnl"/>
</dbReference>
<dbReference type="Proteomes" id="UP000288405">
    <property type="component" value="Unassembled WGS sequence"/>
</dbReference>
<evidence type="ECO:0000256" key="3">
    <source>
        <dbReference type="ARBA" id="ARBA00022692"/>
    </source>
</evidence>
<comment type="subcellular location">
    <subcellularLocation>
        <location evidence="1">Cell membrane</location>
        <topology evidence="1">Multi-pass membrane protein</topology>
    </subcellularLocation>
    <subcellularLocation>
        <location evidence="6">Membrane</location>
        <topology evidence="6">Multi-pass membrane protein</topology>
    </subcellularLocation>
</comment>
<evidence type="ECO:0000256" key="2">
    <source>
        <dbReference type="ARBA" id="ARBA00022475"/>
    </source>
</evidence>
<dbReference type="EMBL" id="PIPM01000003">
    <property type="protein sequence ID" value="RUO35365.1"/>
    <property type="molecule type" value="Genomic_DNA"/>
</dbReference>
<dbReference type="GO" id="GO:0005886">
    <property type="term" value="C:plasma membrane"/>
    <property type="evidence" value="ECO:0007669"/>
    <property type="project" value="UniProtKB-SubCell"/>
</dbReference>
<dbReference type="AlphaFoldDB" id="A0A432WNL1"/>
<keyword evidence="10" id="KW-1185">Reference proteome</keyword>
<dbReference type="GO" id="GO:0017038">
    <property type="term" value="P:protein import"/>
    <property type="evidence" value="ECO:0007669"/>
    <property type="project" value="TreeGrafter"/>
</dbReference>
<sequence length="175" mass="19735">MQLYLMGLWETVRDFIGTGGDVLYLVFFALLIMWIVMIERAWYLFGVFPQERKRILESWNTRKDTTSWYAHRIREAWISEASEKLSARMLVLKTMIAICPLIGLLGTVTGMIAVFEIMAVQGTGNPRLMAGGISMATIPTMAGMVAALSGMFFAQRLDARIKAAKEQLIDSMPHH</sequence>
<evidence type="ECO:0000256" key="5">
    <source>
        <dbReference type="ARBA" id="ARBA00023136"/>
    </source>
</evidence>
<proteinExistence type="inferred from homology"/>
<reference evidence="9 10" key="1">
    <citation type="journal article" date="2011" name="Front. Microbiol.">
        <title>Genomic signatures of strain selection and enhancement in Bacillus atrophaeus var. globigii, a historical biowarfare simulant.</title>
        <authorList>
            <person name="Gibbons H.S."/>
            <person name="Broomall S.M."/>
            <person name="McNew L.A."/>
            <person name="Daligault H."/>
            <person name="Chapman C."/>
            <person name="Bruce D."/>
            <person name="Karavis M."/>
            <person name="Krepps M."/>
            <person name="McGregor P.A."/>
            <person name="Hong C."/>
            <person name="Park K.H."/>
            <person name="Akmal A."/>
            <person name="Feldman A."/>
            <person name="Lin J.S."/>
            <person name="Chang W.E."/>
            <person name="Higgs B.W."/>
            <person name="Demirev P."/>
            <person name="Lindquist J."/>
            <person name="Liem A."/>
            <person name="Fochler E."/>
            <person name="Read T.D."/>
            <person name="Tapia R."/>
            <person name="Johnson S."/>
            <person name="Bishop-Lilly K.A."/>
            <person name="Detter C."/>
            <person name="Han C."/>
            <person name="Sozhamannan S."/>
            <person name="Rosenzweig C.N."/>
            <person name="Skowronski E.W."/>
        </authorList>
    </citation>
    <scope>NUCLEOTIDE SEQUENCE [LARGE SCALE GENOMIC DNA]</scope>
    <source>
        <strain evidence="9 10">GYP-17</strain>
    </source>
</reference>
<evidence type="ECO:0000313" key="9">
    <source>
        <dbReference type="EMBL" id="RUO35365.1"/>
    </source>
</evidence>
<evidence type="ECO:0000256" key="4">
    <source>
        <dbReference type="ARBA" id="ARBA00022989"/>
    </source>
</evidence>
<evidence type="ECO:0000259" key="8">
    <source>
        <dbReference type="Pfam" id="PF01618"/>
    </source>
</evidence>
<keyword evidence="5 7" id="KW-0472">Membrane</keyword>
<evidence type="ECO:0000256" key="6">
    <source>
        <dbReference type="RuleBase" id="RU004057"/>
    </source>
</evidence>
<dbReference type="RefSeq" id="WP_126776483.1">
    <property type="nucleotide sequence ID" value="NZ_PIPM01000003.1"/>
</dbReference>
<comment type="caution">
    <text evidence="9">The sequence shown here is derived from an EMBL/GenBank/DDBJ whole genome shotgun (WGS) entry which is preliminary data.</text>
</comment>
<evidence type="ECO:0000256" key="7">
    <source>
        <dbReference type="SAM" id="Phobius"/>
    </source>
</evidence>
<keyword evidence="3 7" id="KW-0812">Transmembrane</keyword>
<comment type="similarity">
    <text evidence="6">Belongs to the exbB/tolQ family.</text>
</comment>
<keyword evidence="6" id="KW-0813">Transport</keyword>
<dbReference type="OrthoDB" id="4045at2"/>
<evidence type="ECO:0000313" key="10">
    <source>
        <dbReference type="Proteomes" id="UP000288405"/>
    </source>
</evidence>